<proteinExistence type="predicted"/>
<evidence type="ECO:0000256" key="1">
    <source>
        <dbReference type="SAM" id="SignalP"/>
    </source>
</evidence>
<accession>A0A095V148</accession>
<dbReference type="AlphaFoldDB" id="A0A095V148"/>
<keyword evidence="3" id="KW-1185">Reference proteome</keyword>
<organism evidence="2 3">
    <name type="scientific">Tatumella morbirosei</name>
    <dbReference type="NCBI Taxonomy" id="642227"/>
    <lineage>
        <taxon>Bacteria</taxon>
        <taxon>Pseudomonadati</taxon>
        <taxon>Pseudomonadota</taxon>
        <taxon>Gammaproteobacteria</taxon>
        <taxon>Enterobacterales</taxon>
        <taxon>Erwiniaceae</taxon>
        <taxon>Tatumella</taxon>
    </lineage>
</organism>
<comment type="caution">
    <text evidence="2">The sequence shown here is derived from an EMBL/GenBank/DDBJ whole genome shotgun (WGS) entry which is preliminary data.</text>
</comment>
<reference evidence="2" key="1">
    <citation type="submission" date="2014-12" db="EMBL/GenBank/DDBJ databases">
        <title>The draft genome of the Tatumella morbirosei type strain, LMG23360T isolated from pineapple rot.</title>
        <authorList>
            <person name="Smits T.H."/>
            <person name="Palmer M."/>
            <person name="Venter S.N."/>
            <person name="Duffy B."/>
            <person name="Steenkamp E.T."/>
            <person name="Chan W.Y."/>
            <person name="Coutinho T.A."/>
            <person name="Coetzee M.P."/>
            <person name="De Maayer P."/>
        </authorList>
    </citation>
    <scope>NUCLEOTIDE SEQUENCE [LARGE SCALE GENOMIC DNA]</scope>
    <source>
        <strain evidence="2">LMG 23360</strain>
    </source>
</reference>
<dbReference type="RefSeq" id="WP_038015615.1">
    <property type="nucleotide sequence ID" value="NZ_JPKR02000005.1"/>
</dbReference>
<dbReference type="OrthoDB" id="6520335at2"/>
<keyword evidence="1" id="KW-0732">Signal</keyword>
<dbReference type="Proteomes" id="UP000029577">
    <property type="component" value="Unassembled WGS sequence"/>
</dbReference>
<gene>
    <name evidence="2" type="ORF">HA49_00810</name>
</gene>
<evidence type="ECO:0000313" key="3">
    <source>
        <dbReference type="Proteomes" id="UP000029577"/>
    </source>
</evidence>
<dbReference type="eggNOG" id="ENOG5032XS6">
    <property type="taxonomic scope" value="Bacteria"/>
</dbReference>
<evidence type="ECO:0000313" key="2">
    <source>
        <dbReference type="EMBL" id="KGD80243.1"/>
    </source>
</evidence>
<name>A0A095V148_9GAMM</name>
<feature type="signal peptide" evidence="1">
    <location>
        <begin position="1"/>
        <end position="22"/>
    </location>
</feature>
<protein>
    <submittedName>
        <fullName evidence="2">Uncharacterized protein</fullName>
    </submittedName>
</protein>
<dbReference type="EMBL" id="JPKR02000005">
    <property type="protein sequence ID" value="KGD80243.1"/>
    <property type="molecule type" value="Genomic_DNA"/>
</dbReference>
<sequence length="105" mass="11150">MKKLFTLLLLSFATATSFSAAAQWPPETGAKVPGNALEYPTRLSPVNQSLEQMLNQGGEIIASSLASDGPVVTLRLNKHYIFCLLKGAGSGSDQNVATSKCYAMN</sequence>
<feature type="chain" id="PRO_5001919140" evidence="1">
    <location>
        <begin position="23"/>
        <end position="105"/>
    </location>
</feature>